<comment type="caution">
    <text evidence="1">The sequence shown here is derived from an EMBL/GenBank/DDBJ whole genome shotgun (WGS) entry which is preliminary data.</text>
</comment>
<proteinExistence type="predicted"/>
<evidence type="ECO:0000313" key="2">
    <source>
        <dbReference type="Proteomes" id="UP000708208"/>
    </source>
</evidence>
<protein>
    <submittedName>
        <fullName evidence="1">Uncharacterized protein</fullName>
    </submittedName>
</protein>
<keyword evidence="2" id="KW-1185">Reference proteome</keyword>
<reference evidence="1" key="1">
    <citation type="submission" date="2021-06" db="EMBL/GenBank/DDBJ databases">
        <authorList>
            <person name="Hodson N. C."/>
            <person name="Mongue J. A."/>
            <person name="Jaron S. K."/>
        </authorList>
    </citation>
    <scope>NUCLEOTIDE SEQUENCE</scope>
</reference>
<evidence type="ECO:0000313" key="1">
    <source>
        <dbReference type="EMBL" id="CAG7827822.1"/>
    </source>
</evidence>
<dbReference type="EMBL" id="CAJVCH010545007">
    <property type="protein sequence ID" value="CAG7827822.1"/>
    <property type="molecule type" value="Genomic_DNA"/>
</dbReference>
<accession>A0A8J2L2Z3</accession>
<organism evidence="1 2">
    <name type="scientific">Allacma fusca</name>
    <dbReference type="NCBI Taxonomy" id="39272"/>
    <lineage>
        <taxon>Eukaryota</taxon>
        <taxon>Metazoa</taxon>
        <taxon>Ecdysozoa</taxon>
        <taxon>Arthropoda</taxon>
        <taxon>Hexapoda</taxon>
        <taxon>Collembola</taxon>
        <taxon>Symphypleona</taxon>
        <taxon>Sminthuridae</taxon>
        <taxon>Allacma</taxon>
    </lineage>
</organism>
<name>A0A8J2L2Z3_9HEXA</name>
<gene>
    <name evidence="1" type="ORF">AFUS01_LOCUS37783</name>
</gene>
<dbReference type="Proteomes" id="UP000708208">
    <property type="component" value="Unassembled WGS sequence"/>
</dbReference>
<sequence>MLSTSAVILQMMA</sequence>